<dbReference type="NCBIfam" id="TIGR01594">
    <property type="entry name" value="holin_lambda"/>
    <property type="match status" value="1"/>
</dbReference>
<dbReference type="RefSeq" id="WP_132301733.1">
    <property type="nucleotide sequence ID" value="NZ_CP170642.1"/>
</dbReference>
<evidence type="ECO:0000313" key="3">
    <source>
        <dbReference type="Proteomes" id="UP000295496"/>
    </source>
</evidence>
<gene>
    <name evidence="2" type="ORF">EV692_1322</name>
</gene>
<dbReference type="AlphaFoldDB" id="A0A4R1KXG3"/>
<keyword evidence="1" id="KW-0472">Membrane</keyword>
<accession>A0A4R1KXG3</accession>
<dbReference type="EMBL" id="SMGJ01000003">
    <property type="protein sequence ID" value="TCK70096.1"/>
    <property type="molecule type" value="Genomic_DNA"/>
</dbReference>
<protein>
    <submittedName>
        <fullName evidence="2">Lambda family phage holin</fullName>
    </submittedName>
</protein>
<keyword evidence="1" id="KW-1133">Transmembrane helix</keyword>
<name>A0A4R1KXG3_9PAST</name>
<feature type="transmembrane region" description="Helical" evidence="1">
    <location>
        <begin position="20"/>
        <end position="38"/>
    </location>
</feature>
<comment type="caution">
    <text evidence="2">The sequence shown here is derived from an EMBL/GenBank/DDBJ whole genome shotgun (WGS) entry which is preliminary data.</text>
</comment>
<sequence length="108" mass="12496">MADKEYTVVELVLNYSKEHINAIYSFFMAFVMAYLRIYYIGKDHPWLKRYVEAVICGLIAVASESVFEYFNMPTKLSVAFGAGVAFLGVDQIRIIAKHYAQQIHKKYK</sequence>
<evidence type="ECO:0000256" key="1">
    <source>
        <dbReference type="SAM" id="Phobius"/>
    </source>
</evidence>
<feature type="transmembrane region" description="Helical" evidence="1">
    <location>
        <begin position="76"/>
        <end position="96"/>
    </location>
</feature>
<proteinExistence type="predicted"/>
<evidence type="ECO:0000313" key="2">
    <source>
        <dbReference type="EMBL" id="TCK70096.1"/>
    </source>
</evidence>
<dbReference type="InterPro" id="IPR006481">
    <property type="entry name" value="Phage_lambda_GpS_holin"/>
</dbReference>
<dbReference type="Pfam" id="PF05106">
    <property type="entry name" value="Phage_holin_3_1"/>
    <property type="match status" value="1"/>
</dbReference>
<keyword evidence="1" id="KW-0812">Transmembrane</keyword>
<organism evidence="2 3">
    <name type="scientific">Lonepinella koalarum</name>
    <dbReference type="NCBI Taxonomy" id="53417"/>
    <lineage>
        <taxon>Bacteria</taxon>
        <taxon>Pseudomonadati</taxon>
        <taxon>Pseudomonadota</taxon>
        <taxon>Gammaproteobacteria</taxon>
        <taxon>Pasteurellales</taxon>
        <taxon>Pasteurellaceae</taxon>
        <taxon>Lonepinella</taxon>
    </lineage>
</organism>
<reference evidence="2 3" key="1">
    <citation type="submission" date="2019-03" db="EMBL/GenBank/DDBJ databases">
        <title>Genomic Encyclopedia of Type Strains, Phase IV (KMG-IV): sequencing the most valuable type-strain genomes for metagenomic binning, comparative biology and taxonomic classification.</title>
        <authorList>
            <person name="Goeker M."/>
        </authorList>
    </citation>
    <scope>NUCLEOTIDE SEQUENCE [LARGE SCALE GENOMIC DNA]</scope>
    <source>
        <strain evidence="2 3">DSM 10053</strain>
    </source>
</reference>
<dbReference type="Proteomes" id="UP000295496">
    <property type="component" value="Unassembled WGS sequence"/>
</dbReference>
<keyword evidence="3" id="KW-1185">Reference proteome</keyword>